<evidence type="ECO:0000313" key="8">
    <source>
        <dbReference type="EMBL" id="RCW37360.1"/>
    </source>
</evidence>
<name>A0A2T0XLN5_9BACT</name>
<evidence type="ECO:0000313" key="9">
    <source>
        <dbReference type="Proteomes" id="UP000252733"/>
    </source>
</evidence>
<dbReference type="PANTHER" id="PTHR33545">
    <property type="entry name" value="UPF0750 MEMBRANE PROTEIN YITT-RELATED"/>
    <property type="match status" value="1"/>
</dbReference>
<dbReference type="CDD" id="cd16380">
    <property type="entry name" value="YitT_C"/>
    <property type="match status" value="1"/>
</dbReference>
<feature type="transmembrane region" description="Helical" evidence="6">
    <location>
        <begin position="177"/>
        <end position="195"/>
    </location>
</feature>
<feature type="transmembrane region" description="Helical" evidence="6">
    <location>
        <begin position="83"/>
        <end position="101"/>
    </location>
</feature>
<gene>
    <name evidence="8" type="ORF">DFO77_10653</name>
</gene>
<comment type="caution">
    <text evidence="8">The sequence shown here is derived from an EMBL/GenBank/DDBJ whole genome shotgun (WGS) entry which is preliminary data.</text>
</comment>
<dbReference type="PANTHER" id="PTHR33545:SF5">
    <property type="entry name" value="UPF0750 MEMBRANE PROTEIN YITT"/>
    <property type="match status" value="1"/>
</dbReference>
<keyword evidence="4 6" id="KW-1133">Transmembrane helix</keyword>
<feature type="transmembrane region" description="Helical" evidence="6">
    <location>
        <begin position="12"/>
        <end position="32"/>
    </location>
</feature>
<dbReference type="InterPro" id="IPR019264">
    <property type="entry name" value="DUF2179"/>
</dbReference>
<keyword evidence="9" id="KW-1185">Reference proteome</keyword>
<evidence type="ECO:0000256" key="5">
    <source>
        <dbReference type="ARBA" id="ARBA00023136"/>
    </source>
</evidence>
<keyword evidence="2" id="KW-1003">Cell membrane</keyword>
<dbReference type="InterPro" id="IPR015867">
    <property type="entry name" value="N-reg_PII/ATP_PRibTrfase_C"/>
</dbReference>
<feature type="transmembrane region" description="Helical" evidence="6">
    <location>
        <begin position="152"/>
        <end position="171"/>
    </location>
</feature>
<dbReference type="RefSeq" id="WP_106153202.1">
    <property type="nucleotide sequence ID" value="NZ_PVTS01000008.1"/>
</dbReference>
<dbReference type="Pfam" id="PF02588">
    <property type="entry name" value="YitT_membrane"/>
    <property type="match status" value="1"/>
</dbReference>
<organism evidence="8 9">
    <name type="scientific">Marinilabilia salmonicolor</name>
    <dbReference type="NCBI Taxonomy" id="989"/>
    <lineage>
        <taxon>Bacteria</taxon>
        <taxon>Pseudomonadati</taxon>
        <taxon>Bacteroidota</taxon>
        <taxon>Bacteroidia</taxon>
        <taxon>Marinilabiliales</taxon>
        <taxon>Marinilabiliaceae</taxon>
        <taxon>Marinilabilia</taxon>
    </lineage>
</organism>
<feature type="transmembrane region" description="Helical" evidence="6">
    <location>
        <begin position="113"/>
        <end position="131"/>
    </location>
</feature>
<dbReference type="EMBL" id="QPIZ01000006">
    <property type="protein sequence ID" value="RCW37360.1"/>
    <property type="molecule type" value="Genomic_DNA"/>
</dbReference>
<evidence type="ECO:0000256" key="3">
    <source>
        <dbReference type="ARBA" id="ARBA00022692"/>
    </source>
</evidence>
<evidence type="ECO:0000259" key="7">
    <source>
        <dbReference type="Pfam" id="PF10035"/>
    </source>
</evidence>
<comment type="subcellular location">
    <subcellularLocation>
        <location evidence="1">Cell membrane</location>
        <topology evidence="1">Multi-pass membrane protein</topology>
    </subcellularLocation>
</comment>
<dbReference type="Pfam" id="PF10035">
    <property type="entry name" value="DUF2179"/>
    <property type="match status" value="1"/>
</dbReference>
<keyword evidence="5 6" id="KW-0472">Membrane</keyword>
<dbReference type="AlphaFoldDB" id="A0A2T0XLN5"/>
<dbReference type="OrthoDB" id="1114876at2"/>
<feature type="transmembrane region" description="Helical" evidence="6">
    <location>
        <begin position="44"/>
        <end position="71"/>
    </location>
</feature>
<dbReference type="InterPro" id="IPR003740">
    <property type="entry name" value="YitT"/>
</dbReference>
<reference evidence="8 9" key="1">
    <citation type="submission" date="2018-07" db="EMBL/GenBank/DDBJ databases">
        <title>Freshwater and sediment microbial communities from various areas in North America, analyzing microbe dynamics in response to fracking.</title>
        <authorList>
            <person name="Lamendella R."/>
        </authorList>
    </citation>
    <scope>NUCLEOTIDE SEQUENCE [LARGE SCALE GENOMIC DNA]</scope>
    <source>
        <strain evidence="8 9">160A</strain>
    </source>
</reference>
<evidence type="ECO:0000256" key="4">
    <source>
        <dbReference type="ARBA" id="ARBA00022989"/>
    </source>
</evidence>
<feature type="domain" description="DUF2179" evidence="7">
    <location>
        <begin position="225"/>
        <end position="278"/>
    </location>
</feature>
<evidence type="ECO:0000256" key="1">
    <source>
        <dbReference type="ARBA" id="ARBA00004651"/>
    </source>
</evidence>
<dbReference type="STRING" id="1168289.GCA_000259075_03811"/>
<keyword evidence="3 6" id="KW-0812">Transmembrane</keyword>
<protein>
    <submittedName>
        <fullName evidence="8">Uncharacterized membrane-anchored protein YitT (DUF2179 family)</fullName>
    </submittedName>
</protein>
<proteinExistence type="predicted"/>
<evidence type="ECO:0000256" key="6">
    <source>
        <dbReference type="SAM" id="Phobius"/>
    </source>
</evidence>
<dbReference type="GO" id="GO:0005886">
    <property type="term" value="C:plasma membrane"/>
    <property type="evidence" value="ECO:0007669"/>
    <property type="project" value="UniProtKB-SubCell"/>
</dbReference>
<sequence>MKREYLWREIKSYLIITAGLAMGAIGWTGFIIPSEIVGGGLTGISSILFFLFDIDVGMSSLLINIGLLLLAMKTIGASFGIKSVYSVVVFAGFLSFFSNVFTEPLVSERMMAAVSGGIMSGIGGGLIFSNGGSAGGTDIIARIINKYHNISMGRLLLAMDAIIIVSAYPIFGSIETMVYGFMTMAVIAYTIDMVISGNTQTVQFFIFSRKHKELAEQIIYTGKKGLTIIPAVGGYTGEEIKVLMVFARKKESSILFRIIKSVDPEAFITMGNVMGIFGEGYDRLKIREKRKKPISEIEAEL</sequence>
<dbReference type="InterPro" id="IPR051461">
    <property type="entry name" value="UPF0750_membrane"/>
</dbReference>
<dbReference type="PIRSF" id="PIRSF006483">
    <property type="entry name" value="Membrane_protein_YitT"/>
    <property type="match status" value="1"/>
</dbReference>
<dbReference type="Gene3D" id="3.30.70.120">
    <property type="match status" value="1"/>
</dbReference>
<dbReference type="Proteomes" id="UP000252733">
    <property type="component" value="Unassembled WGS sequence"/>
</dbReference>
<accession>A0A2T0XLN5</accession>
<evidence type="ECO:0000256" key="2">
    <source>
        <dbReference type="ARBA" id="ARBA00022475"/>
    </source>
</evidence>